<reference evidence="2" key="1">
    <citation type="journal article" date="2013" name="Science">
        <title>The Amborella genome and the evolution of flowering plants.</title>
        <authorList>
            <consortium name="Amborella Genome Project"/>
        </authorList>
    </citation>
    <scope>NUCLEOTIDE SEQUENCE [LARGE SCALE GENOMIC DNA]</scope>
</reference>
<dbReference type="Gramene" id="ERM98030">
    <property type="protein sequence ID" value="ERM98030"/>
    <property type="gene ID" value="AMTR_s00120p00064670"/>
</dbReference>
<dbReference type="EMBL" id="KI395590">
    <property type="protein sequence ID" value="ERM98030.1"/>
    <property type="molecule type" value="Genomic_DNA"/>
</dbReference>
<accession>W1NT03</accession>
<dbReference type="HOGENOM" id="CLU_103508_0_0_1"/>
<keyword evidence="2" id="KW-1185">Reference proteome</keyword>
<sequence>MGRETLHVTSYLLVVPTLHDKPTALKVMFVHSLIRDSVTWYNNFVLDYTEASYRYMFRKLVTNHRAKKQYPIFLEELVAFKQGPDEMFTDFATRVIERPLSNRAMISMILENANLEYKTFCSHNDVPLTFHIMSNMVILYERTKSQLVGTKPVENQRIRALS</sequence>
<dbReference type="Proteomes" id="UP000017836">
    <property type="component" value="Unassembled WGS sequence"/>
</dbReference>
<gene>
    <name evidence="1" type="ORF">AMTR_s00120p00064670</name>
</gene>
<protein>
    <recommendedName>
        <fullName evidence="3">Retrotransposon gag domain-containing protein</fullName>
    </recommendedName>
</protein>
<evidence type="ECO:0000313" key="1">
    <source>
        <dbReference type="EMBL" id="ERM98030.1"/>
    </source>
</evidence>
<evidence type="ECO:0008006" key="3">
    <source>
        <dbReference type="Google" id="ProtNLM"/>
    </source>
</evidence>
<organism evidence="1 2">
    <name type="scientific">Amborella trichopoda</name>
    <dbReference type="NCBI Taxonomy" id="13333"/>
    <lineage>
        <taxon>Eukaryota</taxon>
        <taxon>Viridiplantae</taxon>
        <taxon>Streptophyta</taxon>
        <taxon>Embryophyta</taxon>
        <taxon>Tracheophyta</taxon>
        <taxon>Spermatophyta</taxon>
        <taxon>Magnoliopsida</taxon>
        <taxon>Amborellales</taxon>
        <taxon>Amborellaceae</taxon>
        <taxon>Amborella</taxon>
    </lineage>
</organism>
<proteinExistence type="predicted"/>
<dbReference type="AlphaFoldDB" id="W1NT03"/>
<evidence type="ECO:0000313" key="2">
    <source>
        <dbReference type="Proteomes" id="UP000017836"/>
    </source>
</evidence>
<name>W1NT03_AMBTC</name>